<dbReference type="Gene3D" id="2.60.34.10">
    <property type="entry name" value="Substrate Binding Domain Of DNAk, Chain A, domain 1"/>
    <property type="match status" value="1"/>
</dbReference>
<evidence type="ECO:0000256" key="21">
    <source>
        <dbReference type="SAM" id="SignalP"/>
    </source>
</evidence>
<dbReference type="InterPro" id="IPR013126">
    <property type="entry name" value="Hsp_70_fam"/>
</dbReference>
<keyword evidence="10" id="KW-0805">Transcription regulation</keyword>
<proteinExistence type="inferred from homology"/>
<dbReference type="EMBL" id="CAJMWZ010004939">
    <property type="protein sequence ID" value="CAE6497708.1"/>
    <property type="molecule type" value="Genomic_DNA"/>
</dbReference>
<comment type="subcellular location">
    <subcellularLocation>
        <location evidence="3">Endoplasmic reticulum lumen</location>
    </subcellularLocation>
    <subcellularLocation>
        <location evidence="2">Nucleus</location>
    </subcellularLocation>
</comment>
<evidence type="ECO:0000256" key="14">
    <source>
        <dbReference type="ARBA" id="ARBA00031728"/>
    </source>
</evidence>
<evidence type="ECO:0000256" key="18">
    <source>
        <dbReference type="ARBA" id="ARBA00069297"/>
    </source>
</evidence>
<protein>
    <recommendedName>
        <fullName evidence="18">Heat shock 70 kDa protein C</fullName>
        <ecNumber evidence="5">3.6.4.10</ecNumber>
    </recommendedName>
    <alternativeName>
        <fullName evidence="14">Immunoglobulin heavy chain-binding protein homolog</fullName>
    </alternativeName>
    <alternativeName>
        <fullName evidence="17">Transcriptional coregulator SSA1</fullName>
    </alternativeName>
</protein>
<feature type="chain" id="PRO_5034381146" description="Heat shock 70 kDa protein C" evidence="21">
    <location>
        <begin position="33"/>
        <end position="659"/>
    </location>
</feature>
<evidence type="ECO:0000256" key="12">
    <source>
        <dbReference type="ARBA" id="ARBA00023163"/>
    </source>
</evidence>
<dbReference type="GO" id="GO:0006986">
    <property type="term" value="P:response to unfolded protein"/>
    <property type="evidence" value="ECO:0007669"/>
    <property type="project" value="UniProtKB-ARBA"/>
</dbReference>
<dbReference type="FunFam" id="3.90.640.10:FF:000153">
    <property type="entry name" value="Endoplasmic reticulum chaperone BiP"/>
    <property type="match status" value="1"/>
</dbReference>
<keyword evidence="7 19" id="KW-0547">Nucleotide-binding</keyword>
<comment type="similarity">
    <text evidence="4 19">Belongs to the heat shock protein 70 family.</text>
</comment>
<dbReference type="PROSITE" id="PS00297">
    <property type="entry name" value="HSP70_1"/>
    <property type="match status" value="1"/>
</dbReference>
<feature type="signal peptide" evidence="21">
    <location>
        <begin position="1"/>
        <end position="32"/>
    </location>
</feature>
<evidence type="ECO:0000256" key="15">
    <source>
        <dbReference type="ARBA" id="ARBA00048056"/>
    </source>
</evidence>
<dbReference type="NCBIfam" id="NF001413">
    <property type="entry name" value="PRK00290.1"/>
    <property type="match status" value="1"/>
</dbReference>
<evidence type="ECO:0000256" key="1">
    <source>
        <dbReference type="ARBA" id="ARBA00002226"/>
    </source>
</evidence>
<evidence type="ECO:0000256" key="2">
    <source>
        <dbReference type="ARBA" id="ARBA00004123"/>
    </source>
</evidence>
<dbReference type="GO" id="GO:0005634">
    <property type="term" value="C:nucleus"/>
    <property type="evidence" value="ECO:0007669"/>
    <property type="project" value="UniProtKB-SubCell"/>
</dbReference>
<evidence type="ECO:0000256" key="6">
    <source>
        <dbReference type="ARBA" id="ARBA00022729"/>
    </source>
</evidence>
<dbReference type="GO" id="GO:0005524">
    <property type="term" value="F:ATP binding"/>
    <property type="evidence" value="ECO:0007669"/>
    <property type="project" value="UniProtKB-KW"/>
</dbReference>
<comment type="caution">
    <text evidence="22">The sequence shown here is derived from an EMBL/GenBank/DDBJ whole genome shotgun (WGS) entry which is preliminary data.</text>
</comment>
<dbReference type="InterPro" id="IPR018181">
    <property type="entry name" value="Heat_shock_70_CS"/>
</dbReference>
<evidence type="ECO:0000256" key="8">
    <source>
        <dbReference type="ARBA" id="ARBA00022824"/>
    </source>
</evidence>
<accession>A0A8H3CVQ8</accession>
<dbReference type="PRINTS" id="PR00301">
    <property type="entry name" value="HEATSHOCK70"/>
</dbReference>
<evidence type="ECO:0000256" key="3">
    <source>
        <dbReference type="ARBA" id="ARBA00004319"/>
    </source>
</evidence>
<sequence>MAARPSRSYAASVAFILFAVIAAICFIPVARADDDKNYGTVIGIDLGTTYSCVGVHRGGRVEIIANDQGNRITPSWVQFGDDERLIGDAAKAAFHTSPSQTVFDAKRLIGRKFEEPEVKRDMKHWPFKVINKGGKPMIQVKNKNELKDFTPEEISAMVLTKMKETAEAYLGKKVTHAVVTVPAYFNDAQRQATKDAGTIAGLTVLRIVNEPTAAAIAYGLDKKGGESQIIVYDLGGGTFDVSLLSIDDGVFEVLATAGDTHLGGEDFDNRVIDHFIREYKKKTGTDVSKNQRALSKLKKEVEKAKRTLSSQMSTKLEIESFENGNDFSETLTRSKFEELNIDLFRKTMKPVEQVLKDAKLKKEDISDIVLVGGSTRIPKVQQLIKEYFGKEPSKGINPDEAVAYGAAVQGGILSGEEGVDDVVLIDVCPLTLGIETTGGVFTKLIPRNTVVPTKKSQIFSTAADNQPTVLIQVFEGERSLTKDNNLLGKFDLSGIPPAQRGVPQIEVTFEIDANGILKVGASDKGTGKSESITITNEKGRLSPEEIERMVREAEEFASEDEAQRKRIEALNGLQNFVWGLKSQLADQEGLGGKISDDDKKSILATVKETTDWLEENGQTATTEDLEEKLQEVQAVVNPITGKLYGSGSGSEGSSSHDEL</sequence>
<gene>
    <name evidence="22" type="ORF">RDB_LOCUS91436</name>
</gene>
<name>A0A8H3CVQ8_9AGAM</name>
<keyword evidence="12" id="KW-0804">Transcription</keyword>
<dbReference type="Pfam" id="PF00012">
    <property type="entry name" value="HSP70"/>
    <property type="match status" value="1"/>
</dbReference>
<evidence type="ECO:0000256" key="19">
    <source>
        <dbReference type="RuleBase" id="RU003322"/>
    </source>
</evidence>
<dbReference type="FunFam" id="3.30.420.40:FF:000026">
    <property type="entry name" value="Heat shock protein 70"/>
    <property type="match status" value="1"/>
</dbReference>
<dbReference type="GO" id="GO:0140662">
    <property type="term" value="F:ATP-dependent protein folding chaperone"/>
    <property type="evidence" value="ECO:0007669"/>
    <property type="project" value="InterPro"/>
</dbReference>
<comment type="subunit">
    <text evidence="16">Interacts with transcription factor HSF1 on chromatin.</text>
</comment>
<dbReference type="CDD" id="cd10241">
    <property type="entry name" value="ASKHA_NBD_HSP70_BiP"/>
    <property type="match status" value="1"/>
</dbReference>
<keyword evidence="9 19" id="KW-0067">ATP-binding</keyword>
<dbReference type="PANTHER" id="PTHR19375">
    <property type="entry name" value="HEAT SHOCK PROTEIN 70KDA"/>
    <property type="match status" value="1"/>
</dbReference>
<keyword evidence="8" id="KW-0256">Endoplasmic reticulum</keyword>
<keyword evidence="11" id="KW-0346">Stress response</keyword>
<evidence type="ECO:0000313" key="22">
    <source>
        <dbReference type="EMBL" id="CAE6497708.1"/>
    </source>
</evidence>
<evidence type="ECO:0000256" key="7">
    <source>
        <dbReference type="ARBA" id="ARBA00022741"/>
    </source>
</evidence>
<dbReference type="Gene3D" id="3.30.420.40">
    <property type="match status" value="2"/>
</dbReference>
<dbReference type="AlphaFoldDB" id="A0A8H3CVQ8"/>
<keyword evidence="20" id="KW-0175">Coiled coil</keyword>
<dbReference type="EC" id="3.6.4.10" evidence="5"/>
<dbReference type="SUPFAM" id="SSF53067">
    <property type="entry name" value="Actin-like ATPase domain"/>
    <property type="match status" value="2"/>
</dbReference>
<dbReference type="InterPro" id="IPR029047">
    <property type="entry name" value="HSP70_peptide-bd_sf"/>
</dbReference>
<dbReference type="InterPro" id="IPR043129">
    <property type="entry name" value="ATPase_NBD"/>
</dbReference>
<evidence type="ECO:0000256" key="11">
    <source>
        <dbReference type="ARBA" id="ARBA00023016"/>
    </source>
</evidence>
<keyword evidence="13" id="KW-0539">Nucleus</keyword>
<evidence type="ECO:0000256" key="5">
    <source>
        <dbReference type="ARBA" id="ARBA00012554"/>
    </source>
</evidence>
<dbReference type="FunFam" id="3.30.30.30:FF:000001">
    <property type="entry name" value="heat shock 70 kDa protein-like"/>
    <property type="match status" value="1"/>
</dbReference>
<evidence type="ECO:0000256" key="17">
    <source>
        <dbReference type="ARBA" id="ARBA00068399"/>
    </source>
</evidence>
<dbReference type="GO" id="GO:0005788">
    <property type="term" value="C:endoplasmic reticulum lumen"/>
    <property type="evidence" value="ECO:0007669"/>
    <property type="project" value="UniProtKB-SubCell"/>
</dbReference>
<dbReference type="PROSITE" id="PS01036">
    <property type="entry name" value="HSP70_3"/>
    <property type="match status" value="1"/>
</dbReference>
<dbReference type="InterPro" id="IPR029048">
    <property type="entry name" value="HSP70_C_sf"/>
</dbReference>
<organism evidence="22 23">
    <name type="scientific">Rhizoctonia solani</name>
    <dbReference type="NCBI Taxonomy" id="456999"/>
    <lineage>
        <taxon>Eukaryota</taxon>
        <taxon>Fungi</taxon>
        <taxon>Dikarya</taxon>
        <taxon>Basidiomycota</taxon>
        <taxon>Agaricomycotina</taxon>
        <taxon>Agaricomycetes</taxon>
        <taxon>Cantharellales</taxon>
        <taxon>Ceratobasidiaceae</taxon>
        <taxon>Rhizoctonia</taxon>
    </lineage>
</organism>
<dbReference type="PROSITE" id="PS00329">
    <property type="entry name" value="HSP70_2"/>
    <property type="match status" value="1"/>
</dbReference>
<dbReference type="Gene3D" id="3.90.640.10">
    <property type="entry name" value="Actin, Chain A, domain 4"/>
    <property type="match status" value="1"/>
</dbReference>
<evidence type="ECO:0000256" key="9">
    <source>
        <dbReference type="ARBA" id="ARBA00022840"/>
    </source>
</evidence>
<evidence type="ECO:0000256" key="4">
    <source>
        <dbReference type="ARBA" id="ARBA00007381"/>
    </source>
</evidence>
<dbReference type="Proteomes" id="UP000663850">
    <property type="component" value="Unassembled WGS sequence"/>
</dbReference>
<evidence type="ECO:0000256" key="20">
    <source>
        <dbReference type="SAM" id="Coils"/>
    </source>
</evidence>
<feature type="coiled-coil region" evidence="20">
    <location>
        <begin position="287"/>
        <end position="314"/>
    </location>
</feature>
<comment type="function">
    <text evidence="1">Probably plays a role in facilitating the assembly of multimeric protein complexes inside the ER. Is required for secretory polypeptide translocation. May physically associate with SEC63 protein in the endoplasmic reticulum and this interaction may be regulated by ATP hydrolysis.</text>
</comment>
<evidence type="ECO:0000256" key="10">
    <source>
        <dbReference type="ARBA" id="ARBA00023015"/>
    </source>
</evidence>
<keyword evidence="6 21" id="KW-0732">Signal</keyword>
<dbReference type="Gene3D" id="1.20.1270.10">
    <property type="match status" value="1"/>
</dbReference>
<evidence type="ECO:0000313" key="23">
    <source>
        <dbReference type="Proteomes" id="UP000663850"/>
    </source>
</evidence>
<evidence type="ECO:0000256" key="16">
    <source>
        <dbReference type="ARBA" id="ARBA00062310"/>
    </source>
</evidence>
<comment type="catalytic activity">
    <reaction evidence="15">
        <text>ATP + H2O = ADP + phosphate + H(+)</text>
        <dbReference type="Rhea" id="RHEA:13065"/>
        <dbReference type="ChEBI" id="CHEBI:15377"/>
        <dbReference type="ChEBI" id="CHEBI:15378"/>
        <dbReference type="ChEBI" id="CHEBI:30616"/>
        <dbReference type="ChEBI" id="CHEBI:43474"/>
        <dbReference type="ChEBI" id="CHEBI:456216"/>
        <dbReference type="EC" id="3.6.4.10"/>
    </reaction>
</comment>
<dbReference type="FunFam" id="1.20.1270.10:FF:000056">
    <property type="entry name" value="Putative Hsp70 family ATPase KAR2"/>
    <property type="match status" value="1"/>
</dbReference>
<dbReference type="InterPro" id="IPR042050">
    <property type="entry name" value="BIP_NBD"/>
</dbReference>
<dbReference type="FunFam" id="2.60.34.10:FF:000002">
    <property type="entry name" value="Heat shock 70 kDa"/>
    <property type="match status" value="1"/>
</dbReference>
<evidence type="ECO:0000256" key="13">
    <source>
        <dbReference type="ARBA" id="ARBA00023242"/>
    </source>
</evidence>
<dbReference type="SUPFAM" id="SSF100934">
    <property type="entry name" value="Heat shock protein 70kD (HSP70), C-terminal subdomain"/>
    <property type="match status" value="1"/>
</dbReference>
<reference evidence="22" key="1">
    <citation type="submission" date="2021-01" db="EMBL/GenBank/DDBJ databases">
        <authorList>
            <person name="Kaushik A."/>
        </authorList>
    </citation>
    <scope>NUCLEOTIDE SEQUENCE</scope>
    <source>
        <strain evidence="22">Type strain: AG8-Rh-89/</strain>
    </source>
</reference>
<dbReference type="SUPFAM" id="SSF100920">
    <property type="entry name" value="Heat shock protein 70kD (HSP70), peptide-binding domain"/>
    <property type="match status" value="1"/>
</dbReference>